<dbReference type="Pfam" id="PF22763">
    <property type="entry name" value="NrS1-1_pol-like_HBD"/>
    <property type="match status" value="1"/>
</dbReference>
<dbReference type="InterPro" id="IPR054468">
    <property type="entry name" value="NrSPol-like_HBD"/>
</dbReference>
<name>M0D558_9EURY</name>
<evidence type="ECO:0000259" key="1">
    <source>
        <dbReference type="Pfam" id="PF22763"/>
    </source>
</evidence>
<organism evidence="2 3">
    <name type="scientific">Halosimplex carlsbadense 2-9-1</name>
    <dbReference type="NCBI Taxonomy" id="797114"/>
    <lineage>
        <taxon>Archaea</taxon>
        <taxon>Methanobacteriati</taxon>
        <taxon>Methanobacteriota</taxon>
        <taxon>Stenosarchaea group</taxon>
        <taxon>Halobacteria</taxon>
        <taxon>Halobacteriales</taxon>
        <taxon>Haloarculaceae</taxon>
        <taxon>Halosimplex</taxon>
    </lineage>
</organism>
<gene>
    <name evidence="2" type="ORF">C475_00520</name>
</gene>
<dbReference type="AlphaFoldDB" id="M0D558"/>
<dbReference type="EMBL" id="AOIU01000003">
    <property type="protein sequence ID" value="ELZ30580.1"/>
    <property type="molecule type" value="Genomic_DNA"/>
</dbReference>
<proteinExistence type="predicted"/>
<dbReference type="Proteomes" id="UP000011626">
    <property type="component" value="Unassembled WGS sequence"/>
</dbReference>
<sequence>MTIGWSPDMFFMNQLYYWCKSNQQLMDECFRASGGVRPKWDEVHASDGATYGKMTIEKVCRTNSDTFGGRYVERG</sequence>
<keyword evidence="3" id="KW-1185">Reference proteome</keyword>
<protein>
    <recommendedName>
        <fullName evidence="1">NrS-1 polymerase-like HBD domain-containing protein</fullName>
    </recommendedName>
</protein>
<evidence type="ECO:0000313" key="3">
    <source>
        <dbReference type="Proteomes" id="UP000011626"/>
    </source>
</evidence>
<comment type="caution">
    <text evidence="2">The sequence shown here is derived from an EMBL/GenBank/DDBJ whole genome shotgun (WGS) entry which is preliminary data.</text>
</comment>
<feature type="domain" description="NrS-1 polymerase-like HBD" evidence="1">
    <location>
        <begin position="8"/>
        <end position="67"/>
    </location>
</feature>
<dbReference type="STRING" id="797114.C475_00520"/>
<accession>M0D558</accession>
<reference evidence="2 3" key="1">
    <citation type="journal article" date="2014" name="PLoS Genet.">
        <title>Phylogenetically driven sequencing of extremely halophilic archaea reveals strategies for static and dynamic osmo-response.</title>
        <authorList>
            <person name="Becker E.A."/>
            <person name="Seitzer P.M."/>
            <person name="Tritt A."/>
            <person name="Larsen D."/>
            <person name="Krusor M."/>
            <person name="Yao A.I."/>
            <person name="Wu D."/>
            <person name="Madern D."/>
            <person name="Eisen J.A."/>
            <person name="Darling A.E."/>
            <person name="Facciotti M.T."/>
        </authorList>
    </citation>
    <scope>NUCLEOTIDE SEQUENCE [LARGE SCALE GENOMIC DNA]</scope>
    <source>
        <strain evidence="2 3">2-9-1</strain>
    </source>
</reference>
<evidence type="ECO:0000313" key="2">
    <source>
        <dbReference type="EMBL" id="ELZ30580.1"/>
    </source>
</evidence>